<organism evidence="1 2">
    <name type="scientific">Fimbriiglobus ruber</name>
    <dbReference type="NCBI Taxonomy" id="1908690"/>
    <lineage>
        <taxon>Bacteria</taxon>
        <taxon>Pseudomonadati</taxon>
        <taxon>Planctomycetota</taxon>
        <taxon>Planctomycetia</taxon>
        <taxon>Gemmatales</taxon>
        <taxon>Gemmataceae</taxon>
        <taxon>Fimbriiglobus</taxon>
    </lineage>
</organism>
<comment type="caution">
    <text evidence="1">The sequence shown here is derived from an EMBL/GenBank/DDBJ whole genome shotgun (WGS) entry which is preliminary data.</text>
</comment>
<dbReference type="AlphaFoldDB" id="A0A225EDE8"/>
<evidence type="ECO:0000313" key="2">
    <source>
        <dbReference type="Proteomes" id="UP000214646"/>
    </source>
</evidence>
<dbReference type="InterPro" id="IPR046230">
    <property type="entry name" value="DUF6263"/>
</dbReference>
<protein>
    <submittedName>
        <fullName evidence="1">Uncharacterized protein</fullName>
    </submittedName>
</protein>
<keyword evidence="2" id="KW-1185">Reference proteome</keyword>
<evidence type="ECO:0000313" key="1">
    <source>
        <dbReference type="EMBL" id="OWK46357.1"/>
    </source>
</evidence>
<dbReference type="Proteomes" id="UP000214646">
    <property type="component" value="Unassembled WGS sequence"/>
</dbReference>
<reference evidence="2" key="1">
    <citation type="submission" date="2017-06" db="EMBL/GenBank/DDBJ databases">
        <title>Genome analysis of Fimbriiglobus ruber SP5, the first member of the order Planctomycetales with confirmed chitinolytic capability.</title>
        <authorList>
            <person name="Ravin N.V."/>
            <person name="Rakitin A.L."/>
            <person name="Ivanova A.A."/>
            <person name="Beletsky A.V."/>
            <person name="Kulichevskaya I.S."/>
            <person name="Mardanov A.V."/>
            <person name="Dedysh S.N."/>
        </authorList>
    </citation>
    <scope>NUCLEOTIDE SEQUENCE [LARGE SCALE GENOMIC DNA]</scope>
    <source>
        <strain evidence="2">SP5</strain>
    </source>
</reference>
<gene>
    <name evidence="1" type="ORF">FRUB_00056</name>
</gene>
<name>A0A225EDE8_9BACT</name>
<sequence>MGIVFGLLIGLATAATAQEKQKFEIKFEKDKAFYQRLTTKVEQNLKVTGGSDVPLKHEQTFFFKWTPLSQDKDKWVVKQTIEGVKFKLDIAGQTIEYDSTETNPSGAAGNPGLVEFFKNLIGAEFTVTFGPGGVVEKVDGREELLKKLSAVNPQMEAVLKKVLSEEAVKEMTDPGAGVATTAEQAVNSSWEKKSTLSLGPIGSYERTFNYTFKGKDAEKKELDRVEVKPTLTYKPSNDAGDGLPFRIKGGTLATTPETKPGILLYNPKTGRVESVKFNVILKGDIDVTIGTAEAKVALYQDQKTELDTADTSFLPAKK</sequence>
<proteinExistence type="predicted"/>
<dbReference type="EMBL" id="NIDE01000001">
    <property type="protein sequence ID" value="OWK46357.1"/>
    <property type="molecule type" value="Genomic_DNA"/>
</dbReference>
<dbReference type="Pfam" id="PF19777">
    <property type="entry name" value="DUF6263"/>
    <property type="match status" value="1"/>
</dbReference>
<accession>A0A225EDE8</accession>